<comment type="function">
    <text evidence="5">Nucleoside triphosphate pyrophosphatase. May have a dual role in cell division arrest and in preventing the incorporation of modified nucleotides into cellular nucleic acids.</text>
</comment>
<comment type="cofactor">
    <cofactor evidence="1 5">
        <name>a divalent metal cation</name>
        <dbReference type="ChEBI" id="CHEBI:60240"/>
    </cofactor>
</comment>
<dbReference type="Proteomes" id="UP000035932">
    <property type="component" value="Unassembled WGS sequence"/>
</dbReference>
<keyword evidence="4 5" id="KW-0546">Nucleotide metabolism</keyword>
<name>A0A0J6XVM9_9ACTN</name>
<comment type="caution">
    <text evidence="5">Lacks conserved residue(s) required for the propagation of feature annotation.</text>
</comment>
<keyword evidence="3 5" id="KW-0378">Hydrolase</keyword>
<evidence type="ECO:0000256" key="3">
    <source>
        <dbReference type="ARBA" id="ARBA00022801"/>
    </source>
</evidence>
<comment type="catalytic activity">
    <reaction evidence="5">
        <text>a ribonucleoside 5'-triphosphate + H2O = a ribonucleoside 5'-phosphate + diphosphate + H(+)</text>
        <dbReference type="Rhea" id="RHEA:23996"/>
        <dbReference type="ChEBI" id="CHEBI:15377"/>
        <dbReference type="ChEBI" id="CHEBI:15378"/>
        <dbReference type="ChEBI" id="CHEBI:33019"/>
        <dbReference type="ChEBI" id="CHEBI:58043"/>
        <dbReference type="ChEBI" id="CHEBI:61557"/>
        <dbReference type="EC" id="3.6.1.9"/>
    </reaction>
</comment>
<sequence length="209" mass="21108">MTAAAQAQAPTPTHSLILASASPARLNLLRQAGLAPHVIVSHFDEDALTADSPAELALALAEAKAGVVAALEEAAGALVIGCDSVLELDGEALGKPADAAEATARWTAMRGRAGVLRTGHCVIDTATGRQVSATASTTVRFGEPTDAEVAAYVASGEPLHVAGAFTLDGLSAPFIEGIDGDHGNVIGLSMPLLRSLLGELGVSITDLWA</sequence>
<evidence type="ECO:0000256" key="5">
    <source>
        <dbReference type="HAMAP-Rule" id="MF_00528"/>
    </source>
</evidence>
<dbReference type="RefSeq" id="WP_048475884.1">
    <property type="nucleotide sequence ID" value="NZ_JBIRUD010000007.1"/>
</dbReference>
<dbReference type="Gene3D" id="3.90.950.10">
    <property type="match status" value="1"/>
</dbReference>
<comment type="subcellular location">
    <subcellularLocation>
        <location evidence="5">Cytoplasm</location>
    </subcellularLocation>
</comment>
<dbReference type="PIRSF" id="PIRSF006305">
    <property type="entry name" value="Maf"/>
    <property type="match status" value="1"/>
</dbReference>
<dbReference type="EMBL" id="LFML01000031">
    <property type="protein sequence ID" value="KMO98342.1"/>
    <property type="molecule type" value="Genomic_DNA"/>
</dbReference>
<dbReference type="PANTHER" id="PTHR43213">
    <property type="entry name" value="BIFUNCTIONAL DTTP/UTP PYROPHOSPHATASE/METHYLTRANSFERASE PROTEIN-RELATED"/>
    <property type="match status" value="1"/>
</dbReference>
<dbReference type="InterPro" id="IPR003697">
    <property type="entry name" value="Maf-like"/>
</dbReference>
<dbReference type="GO" id="GO:0005737">
    <property type="term" value="C:cytoplasm"/>
    <property type="evidence" value="ECO:0007669"/>
    <property type="project" value="UniProtKB-SubCell"/>
</dbReference>
<dbReference type="CDD" id="cd00555">
    <property type="entry name" value="Maf"/>
    <property type="match status" value="1"/>
</dbReference>
<dbReference type="FunFam" id="3.90.950.10:FF:000010">
    <property type="entry name" value="Nucleoside triphosphate pyrophosphatase"/>
    <property type="match status" value="1"/>
</dbReference>
<dbReference type="InterPro" id="IPR029001">
    <property type="entry name" value="ITPase-like_fam"/>
</dbReference>
<gene>
    <name evidence="6" type="ORF">ACS04_08130</name>
</gene>
<evidence type="ECO:0000256" key="4">
    <source>
        <dbReference type="ARBA" id="ARBA00023080"/>
    </source>
</evidence>
<evidence type="ECO:0000313" key="6">
    <source>
        <dbReference type="EMBL" id="KMO98342.1"/>
    </source>
</evidence>
<protein>
    <recommendedName>
        <fullName evidence="5">Nucleoside triphosphate pyrophosphatase</fullName>
        <ecNumber evidence="5">3.6.1.9</ecNumber>
    </recommendedName>
    <alternativeName>
        <fullName evidence="5">Nucleotide pyrophosphatase</fullName>
        <shortName evidence="5">Nucleotide PPase</shortName>
    </alternativeName>
</protein>
<dbReference type="NCBIfam" id="TIGR00172">
    <property type="entry name" value="maf"/>
    <property type="match status" value="1"/>
</dbReference>
<dbReference type="STRING" id="66430.ACS04_08130"/>
<comment type="catalytic activity">
    <reaction evidence="5">
        <text>a 2'-deoxyribonucleoside 5'-triphosphate + H2O = a 2'-deoxyribonucleoside 5'-phosphate + diphosphate + H(+)</text>
        <dbReference type="Rhea" id="RHEA:44644"/>
        <dbReference type="ChEBI" id="CHEBI:15377"/>
        <dbReference type="ChEBI" id="CHEBI:15378"/>
        <dbReference type="ChEBI" id="CHEBI:33019"/>
        <dbReference type="ChEBI" id="CHEBI:61560"/>
        <dbReference type="ChEBI" id="CHEBI:65317"/>
        <dbReference type="EC" id="3.6.1.9"/>
    </reaction>
</comment>
<dbReference type="HAMAP" id="MF_00528">
    <property type="entry name" value="Maf"/>
    <property type="match status" value="1"/>
</dbReference>
<dbReference type="EC" id="3.6.1.9" evidence="5"/>
<dbReference type="OrthoDB" id="3527985at2"/>
<dbReference type="SUPFAM" id="SSF52972">
    <property type="entry name" value="ITPase-like"/>
    <property type="match status" value="1"/>
</dbReference>
<evidence type="ECO:0000256" key="1">
    <source>
        <dbReference type="ARBA" id="ARBA00001968"/>
    </source>
</evidence>
<keyword evidence="2 5" id="KW-0963">Cytoplasm</keyword>
<accession>A0A0J6XVM9</accession>
<dbReference type="AlphaFoldDB" id="A0A0J6XVM9"/>
<evidence type="ECO:0000313" key="7">
    <source>
        <dbReference type="Proteomes" id="UP000035932"/>
    </source>
</evidence>
<dbReference type="PANTHER" id="PTHR43213:SF5">
    <property type="entry name" value="BIFUNCTIONAL DTTP_UTP PYROPHOSPHATASE_METHYLTRANSFERASE PROTEIN-RELATED"/>
    <property type="match status" value="1"/>
</dbReference>
<dbReference type="Pfam" id="PF02545">
    <property type="entry name" value="Maf"/>
    <property type="match status" value="1"/>
</dbReference>
<reference evidence="6 7" key="1">
    <citation type="submission" date="2015-06" db="EMBL/GenBank/DDBJ databases">
        <title>Recapitulation of the evolution of biosynthetic gene clusters reveals hidden chemical diversity on bacterial genomes.</title>
        <authorList>
            <person name="Cruz-Morales P."/>
            <person name="Martinez-Guerrero C."/>
            <person name="Morales-Escalante M.A."/>
            <person name="Yanez-Guerra L.A."/>
            <person name="Kopp J.F."/>
            <person name="Feldmann J."/>
            <person name="Ramos-Aboites H.E."/>
            <person name="Barona-Gomez F."/>
        </authorList>
    </citation>
    <scope>NUCLEOTIDE SEQUENCE [LARGE SCALE GENOMIC DNA]</scope>
    <source>
        <strain evidence="6 7">ATCC 31245</strain>
    </source>
</reference>
<dbReference type="GO" id="GO:0047429">
    <property type="term" value="F:nucleoside triphosphate diphosphatase activity"/>
    <property type="evidence" value="ECO:0007669"/>
    <property type="project" value="UniProtKB-EC"/>
</dbReference>
<dbReference type="PATRIC" id="fig|66430.4.peg.3994"/>
<proteinExistence type="inferred from homology"/>
<organism evidence="6 7">
    <name type="scientific">Streptomyces roseus</name>
    <dbReference type="NCBI Taxonomy" id="66430"/>
    <lineage>
        <taxon>Bacteria</taxon>
        <taxon>Bacillati</taxon>
        <taxon>Actinomycetota</taxon>
        <taxon>Actinomycetes</taxon>
        <taxon>Kitasatosporales</taxon>
        <taxon>Streptomycetaceae</taxon>
        <taxon>Streptomyces</taxon>
    </lineage>
</organism>
<comment type="similarity">
    <text evidence="5">Belongs to the Maf family.</text>
</comment>
<feature type="active site" description="Proton acceptor" evidence="5">
    <location>
        <position position="83"/>
    </location>
</feature>
<dbReference type="GO" id="GO:0009117">
    <property type="term" value="P:nucleotide metabolic process"/>
    <property type="evidence" value="ECO:0007669"/>
    <property type="project" value="UniProtKB-KW"/>
</dbReference>
<keyword evidence="7" id="KW-1185">Reference proteome</keyword>
<evidence type="ECO:0000256" key="2">
    <source>
        <dbReference type="ARBA" id="ARBA00022490"/>
    </source>
</evidence>
<comment type="caution">
    <text evidence="6">The sequence shown here is derived from an EMBL/GenBank/DDBJ whole genome shotgun (WGS) entry which is preliminary data.</text>
</comment>